<dbReference type="OrthoDB" id="1939643at2759"/>
<feature type="region of interest" description="Disordered" evidence="4">
    <location>
        <begin position="686"/>
        <end position="733"/>
    </location>
</feature>
<protein>
    <recommendedName>
        <fullName evidence="7">Centromere protein C</fullName>
    </recommendedName>
</protein>
<name>A0A2Z7DBZ8_9LAMI</name>
<gene>
    <name evidence="5" type="ORF">F511_31321</name>
</gene>
<evidence type="ECO:0000256" key="4">
    <source>
        <dbReference type="SAM" id="MobiDB-lite"/>
    </source>
</evidence>
<evidence type="ECO:0000313" key="6">
    <source>
        <dbReference type="Proteomes" id="UP000250235"/>
    </source>
</evidence>
<dbReference type="GO" id="GO:0000776">
    <property type="term" value="C:kinetochore"/>
    <property type="evidence" value="ECO:0007669"/>
    <property type="project" value="InterPro"/>
</dbReference>
<feature type="compositionally biased region" description="Basic and acidic residues" evidence="4">
    <location>
        <begin position="651"/>
        <end position="660"/>
    </location>
</feature>
<keyword evidence="3" id="KW-0539">Nucleus</keyword>
<comment type="subcellular location">
    <subcellularLocation>
        <location evidence="1">Nucleus</location>
    </subcellularLocation>
</comment>
<evidence type="ECO:0000313" key="5">
    <source>
        <dbReference type="EMBL" id="KZV54898.1"/>
    </source>
</evidence>
<dbReference type="GO" id="GO:0051382">
    <property type="term" value="P:kinetochore assembly"/>
    <property type="evidence" value="ECO:0007669"/>
    <property type="project" value="InterPro"/>
</dbReference>
<dbReference type="Proteomes" id="UP000250235">
    <property type="component" value="Unassembled WGS sequence"/>
</dbReference>
<feature type="compositionally biased region" description="Basic and acidic residues" evidence="4">
    <location>
        <begin position="459"/>
        <end position="469"/>
    </location>
</feature>
<sequence>MAGRPPTADLVDPLSVLNGLLLFPRAIRSSVSESVPTDAGDLDSINEFMKSRALRSPEKLMIEAKRIVDSRTAILDSNLVNFAKNANASDAVLKNGKEMPRERRQGLGLARKRAPFTLKTSLSQPVSMEPPMNLDKIQDPDEFFDAYERHEKAKKEMQKQLGTSIGIVNEFKPITKPRLRRQGILGKSYSCRNRYSSVSFENDMLMSSQEVVEQHIPSVPRDEPADKLIPRDELAEKLITQNSNLNFDSEGVESVVSMRKKDIEVNSLSDDLLSCDHEDLDGDGALDLLQERLKIKPLDLENLCIPELQDFQRTNKFSARESLQKPDKTSFVIDNMLKNVNRKQPVDHEHTATNLVIPVALPIPPRSPFASLSFLKNRILQSNPLRDAFSPQNADFSACQTSHPVESIDMLGEHVNETTVSRVSSELESHIGVEVAVPIDTNMDPQKEIGSSDNLPHQFIDENSNKQGEKAGSGPTEVPDFNNIKETINVEQLNDNPVKSIDMLGEHVNETTASVIANELESYSNMDPQKAIGCFDNLPQFIDRNSSILGGKSDSGPTEVPDFNNIEEIIDIEQLNANQSNLSVLKGEDTESSARRHNFDVEQPKVRKTKSLRRKRVANDELKTKELRKCPAETGTTLETEVPRKKRIKGRPLEYGKGEKNTSGQLSDDESVHSVYEEAIHAPYRDQQFDAQEQPEVHQTQLRRHKRENDNERLRKLHPLRKSLAESGTSFEDGVRRSKRIKMRPLEYWKGERFLYGRVNESMKLIGVKYFSPGKNDTKLKVKPIILSNSSGYKDLLELAARH</sequence>
<evidence type="ECO:0000256" key="2">
    <source>
        <dbReference type="ARBA" id="ARBA00010291"/>
    </source>
</evidence>
<feature type="region of interest" description="Disordered" evidence="4">
    <location>
        <begin position="649"/>
        <end position="672"/>
    </location>
</feature>
<evidence type="ECO:0000256" key="3">
    <source>
        <dbReference type="ARBA" id="ARBA00023242"/>
    </source>
</evidence>
<organism evidence="5 6">
    <name type="scientific">Dorcoceras hygrometricum</name>
    <dbReference type="NCBI Taxonomy" id="472368"/>
    <lineage>
        <taxon>Eukaryota</taxon>
        <taxon>Viridiplantae</taxon>
        <taxon>Streptophyta</taxon>
        <taxon>Embryophyta</taxon>
        <taxon>Tracheophyta</taxon>
        <taxon>Spermatophyta</taxon>
        <taxon>Magnoliopsida</taxon>
        <taxon>eudicotyledons</taxon>
        <taxon>Gunneridae</taxon>
        <taxon>Pentapetalae</taxon>
        <taxon>asterids</taxon>
        <taxon>lamiids</taxon>
        <taxon>Lamiales</taxon>
        <taxon>Gesneriaceae</taxon>
        <taxon>Didymocarpoideae</taxon>
        <taxon>Trichosporeae</taxon>
        <taxon>Loxocarpinae</taxon>
        <taxon>Dorcoceras</taxon>
    </lineage>
</organism>
<dbReference type="PANTHER" id="PTHR16684">
    <property type="entry name" value="CENTROMERE PROTEIN C"/>
    <property type="match status" value="1"/>
</dbReference>
<dbReference type="InterPro" id="IPR028386">
    <property type="entry name" value="CENP-C/Mif2/cnp3"/>
</dbReference>
<dbReference type="GO" id="GO:0051315">
    <property type="term" value="P:attachment of mitotic spindle microtubules to kinetochore"/>
    <property type="evidence" value="ECO:0007669"/>
    <property type="project" value="TreeGrafter"/>
</dbReference>
<accession>A0A2Z7DBZ8</accession>
<feature type="region of interest" description="Disordered" evidence="4">
    <location>
        <begin position="450"/>
        <end position="481"/>
    </location>
</feature>
<comment type="similarity">
    <text evidence="2">Belongs to the CENP-C/MIF2 family.</text>
</comment>
<evidence type="ECO:0008006" key="7">
    <source>
        <dbReference type="Google" id="ProtNLM"/>
    </source>
</evidence>
<reference evidence="5 6" key="1">
    <citation type="journal article" date="2015" name="Proc. Natl. Acad. Sci. U.S.A.">
        <title>The resurrection genome of Boea hygrometrica: A blueprint for survival of dehydration.</title>
        <authorList>
            <person name="Xiao L."/>
            <person name="Yang G."/>
            <person name="Zhang L."/>
            <person name="Yang X."/>
            <person name="Zhao S."/>
            <person name="Ji Z."/>
            <person name="Zhou Q."/>
            <person name="Hu M."/>
            <person name="Wang Y."/>
            <person name="Chen M."/>
            <person name="Xu Y."/>
            <person name="Jin H."/>
            <person name="Xiao X."/>
            <person name="Hu G."/>
            <person name="Bao F."/>
            <person name="Hu Y."/>
            <person name="Wan P."/>
            <person name="Li L."/>
            <person name="Deng X."/>
            <person name="Kuang T."/>
            <person name="Xiang C."/>
            <person name="Zhu J.K."/>
            <person name="Oliver M.J."/>
            <person name="He Y."/>
        </authorList>
    </citation>
    <scope>NUCLEOTIDE SEQUENCE [LARGE SCALE GENOMIC DNA]</scope>
    <source>
        <strain evidence="6">cv. XS01</strain>
    </source>
</reference>
<proteinExistence type="inferred from homology"/>
<keyword evidence="6" id="KW-1185">Reference proteome</keyword>
<dbReference type="GO" id="GO:0005634">
    <property type="term" value="C:nucleus"/>
    <property type="evidence" value="ECO:0007669"/>
    <property type="project" value="UniProtKB-SubCell"/>
</dbReference>
<dbReference type="GO" id="GO:0051455">
    <property type="term" value="P:spindle attachment to meiosis I kinetochore"/>
    <property type="evidence" value="ECO:0007669"/>
    <property type="project" value="TreeGrafter"/>
</dbReference>
<dbReference type="EMBL" id="KQ989075">
    <property type="protein sequence ID" value="KZV54898.1"/>
    <property type="molecule type" value="Genomic_DNA"/>
</dbReference>
<evidence type="ECO:0000256" key="1">
    <source>
        <dbReference type="ARBA" id="ARBA00004123"/>
    </source>
</evidence>
<dbReference type="GO" id="GO:0019237">
    <property type="term" value="F:centromeric DNA binding"/>
    <property type="evidence" value="ECO:0007669"/>
    <property type="project" value="InterPro"/>
</dbReference>
<dbReference type="PANTHER" id="PTHR16684:SF11">
    <property type="entry name" value="CENTROMERE PROTEIN C"/>
    <property type="match status" value="1"/>
</dbReference>
<dbReference type="AlphaFoldDB" id="A0A2Z7DBZ8"/>